<keyword evidence="4 7" id="KW-0812">Transmembrane</keyword>
<evidence type="ECO:0000313" key="10">
    <source>
        <dbReference type="Proteomes" id="UP000029995"/>
    </source>
</evidence>
<protein>
    <recommendedName>
        <fullName evidence="8">ABC transmembrane type-1 domain-containing protein</fullName>
    </recommendedName>
</protein>
<dbReference type="InterPro" id="IPR045621">
    <property type="entry name" value="BPD_transp_1_N"/>
</dbReference>
<dbReference type="GO" id="GO:0005886">
    <property type="term" value="C:plasma membrane"/>
    <property type="evidence" value="ECO:0007669"/>
    <property type="project" value="UniProtKB-SubCell"/>
</dbReference>
<dbReference type="AlphaFoldDB" id="A0A0A0D6P3"/>
<feature type="transmembrane region" description="Helical" evidence="7">
    <location>
        <begin position="100"/>
        <end position="121"/>
    </location>
</feature>
<proteinExistence type="inferred from homology"/>
<dbReference type="InterPro" id="IPR035906">
    <property type="entry name" value="MetI-like_sf"/>
</dbReference>
<dbReference type="Pfam" id="PF00528">
    <property type="entry name" value="BPD_transp_1"/>
    <property type="match status" value="1"/>
</dbReference>
<comment type="caution">
    <text evidence="9">The sequence shown here is derived from an EMBL/GenBank/DDBJ whole genome shotgun (WGS) entry which is preliminary data.</text>
</comment>
<dbReference type="Proteomes" id="UP000029995">
    <property type="component" value="Unassembled WGS sequence"/>
</dbReference>
<feature type="transmembrane region" description="Helical" evidence="7">
    <location>
        <begin position="279"/>
        <end position="299"/>
    </location>
</feature>
<evidence type="ECO:0000256" key="4">
    <source>
        <dbReference type="ARBA" id="ARBA00022692"/>
    </source>
</evidence>
<evidence type="ECO:0000256" key="6">
    <source>
        <dbReference type="ARBA" id="ARBA00023136"/>
    </source>
</evidence>
<dbReference type="SUPFAM" id="SSF161098">
    <property type="entry name" value="MetI-like"/>
    <property type="match status" value="1"/>
</dbReference>
<keyword evidence="5 7" id="KW-1133">Transmembrane helix</keyword>
<dbReference type="PANTHER" id="PTHR43163">
    <property type="entry name" value="DIPEPTIDE TRANSPORT SYSTEM PERMEASE PROTEIN DPPB-RELATED"/>
    <property type="match status" value="1"/>
</dbReference>
<sequence>MVLSVLRRMLGSVPTLFALATITFFVIRFAPGGPFDGEKKLPPALIARMEAQYHLNEPLWQQYLRFLGDVVRLDFGQSMYYREYTVTQLIGHGLPISLQIGLWATLLYAIAGVTLGVVAALRRNGILDNLVSAVAMGGIVVPTFVMAPILQIVFALMLSLVPVAGWDNGWRSMVLPVVAMALPNIAYVARLTRGAMIETLRSNYIRTARAKGVGEWRVLTHHAIRGAMIPVIAYLGPATAGLITGSMVIETIFAVPGIGRYFVESAISRDYTMVMGVTLVYGSCIILFNMVTDVAQMLLDPRSRT</sequence>
<evidence type="ECO:0000256" key="5">
    <source>
        <dbReference type="ARBA" id="ARBA00022989"/>
    </source>
</evidence>
<name>A0A0A0D6P3_9PROT</name>
<dbReference type="RefSeq" id="WP_034838560.1">
    <property type="nucleotide sequence ID" value="NZ_JANX01000174.1"/>
</dbReference>
<keyword evidence="2 7" id="KW-0813">Transport</keyword>
<evidence type="ECO:0000256" key="3">
    <source>
        <dbReference type="ARBA" id="ARBA00022475"/>
    </source>
</evidence>
<dbReference type="Gene3D" id="1.10.3720.10">
    <property type="entry name" value="MetI-like"/>
    <property type="match status" value="1"/>
</dbReference>
<dbReference type="Pfam" id="PF19300">
    <property type="entry name" value="BPD_transp_1_N"/>
    <property type="match status" value="1"/>
</dbReference>
<dbReference type="EMBL" id="JANX01000174">
    <property type="protein sequence ID" value="KGM33528.1"/>
    <property type="molecule type" value="Genomic_DNA"/>
</dbReference>
<gene>
    <name evidence="9" type="ORF">P409_15360</name>
</gene>
<dbReference type="CDD" id="cd06261">
    <property type="entry name" value="TM_PBP2"/>
    <property type="match status" value="1"/>
</dbReference>
<dbReference type="PANTHER" id="PTHR43163:SF6">
    <property type="entry name" value="DIPEPTIDE TRANSPORT SYSTEM PERMEASE PROTEIN DPPB-RELATED"/>
    <property type="match status" value="1"/>
</dbReference>
<dbReference type="PROSITE" id="PS50928">
    <property type="entry name" value="ABC_TM1"/>
    <property type="match status" value="1"/>
</dbReference>
<keyword evidence="6 7" id="KW-0472">Membrane</keyword>
<dbReference type="GO" id="GO:0055085">
    <property type="term" value="P:transmembrane transport"/>
    <property type="evidence" value="ECO:0007669"/>
    <property type="project" value="InterPro"/>
</dbReference>
<feature type="transmembrane region" description="Helical" evidence="7">
    <location>
        <begin position="133"/>
        <end position="161"/>
    </location>
</feature>
<organism evidence="9 10">
    <name type="scientific">Inquilinus limosus MP06</name>
    <dbReference type="NCBI Taxonomy" id="1398085"/>
    <lineage>
        <taxon>Bacteria</taxon>
        <taxon>Pseudomonadati</taxon>
        <taxon>Pseudomonadota</taxon>
        <taxon>Alphaproteobacteria</taxon>
        <taxon>Rhodospirillales</taxon>
        <taxon>Rhodospirillaceae</taxon>
        <taxon>Inquilinus</taxon>
    </lineage>
</organism>
<accession>A0A0A0D6P3</accession>
<reference evidence="9 10" key="1">
    <citation type="submission" date="2014-01" db="EMBL/GenBank/DDBJ databases">
        <title>Genome sequence determination for a cystic fibrosis isolate, Inquilinus limosus.</title>
        <authorList>
            <person name="Pino M."/>
            <person name="Di Conza J."/>
            <person name="Gutkind G."/>
        </authorList>
    </citation>
    <scope>NUCLEOTIDE SEQUENCE [LARGE SCALE GENOMIC DNA]</scope>
    <source>
        <strain evidence="9 10">MP06</strain>
    </source>
</reference>
<feature type="domain" description="ABC transmembrane type-1" evidence="8">
    <location>
        <begin position="94"/>
        <end position="292"/>
    </location>
</feature>
<feature type="transmembrane region" description="Helical" evidence="7">
    <location>
        <begin position="231"/>
        <end position="259"/>
    </location>
</feature>
<dbReference type="InterPro" id="IPR000515">
    <property type="entry name" value="MetI-like"/>
</dbReference>
<keyword evidence="3" id="KW-1003">Cell membrane</keyword>
<evidence type="ECO:0000256" key="2">
    <source>
        <dbReference type="ARBA" id="ARBA00022448"/>
    </source>
</evidence>
<evidence type="ECO:0000256" key="7">
    <source>
        <dbReference type="RuleBase" id="RU363032"/>
    </source>
</evidence>
<evidence type="ECO:0000256" key="1">
    <source>
        <dbReference type="ARBA" id="ARBA00004651"/>
    </source>
</evidence>
<dbReference type="OrthoDB" id="9807402at2"/>
<comment type="similarity">
    <text evidence="7">Belongs to the binding-protein-dependent transport system permease family.</text>
</comment>
<feature type="transmembrane region" description="Helical" evidence="7">
    <location>
        <begin position="173"/>
        <end position="192"/>
    </location>
</feature>
<comment type="subcellular location">
    <subcellularLocation>
        <location evidence="1 7">Cell membrane</location>
        <topology evidence="1 7">Multi-pass membrane protein</topology>
    </subcellularLocation>
</comment>
<evidence type="ECO:0000259" key="8">
    <source>
        <dbReference type="PROSITE" id="PS50928"/>
    </source>
</evidence>
<feature type="transmembrane region" description="Helical" evidence="7">
    <location>
        <begin position="12"/>
        <end position="30"/>
    </location>
</feature>
<evidence type="ECO:0000313" key="9">
    <source>
        <dbReference type="EMBL" id="KGM33528.1"/>
    </source>
</evidence>